<dbReference type="PANTHER" id="PTHR35344">
    <property type="entry name" value="GAS VESICLE STRUCTURAL PROTEIN 2-RELATED"/>
    <property type="match status" value="1"/>
</dbReference>
<evidence type="ECO:0000256" key="2">
    <source>
        <dbReference type="ARBA" id="ARBA00035108"/>
    </source>
</evidence>
<dbReference type="InterPro" id="IPR018493">
    <property type="entry name" value="GvpA-like_CS"/>
</dbReference>
<evidence type="ECO:0000256" key="1">
    <source>
        <dbReference type="ARBA" id="ARBA00022987"/>
    </source>
</evidence>
<dbReference type="AlphaFoldDB" id="A0ABD5RQ83"/>
<evidence type="ECO:0000313" key="4">
    <source>
        <dbReference type="EMBL" id="MFC5972817.1"/>
    </source>
</evidence>
<gene>
    <name evidence="4" type="primary">gvpM</name>
    <name evidence="4" type="ORF">ACFPYI_15880</name>
</gene>
<dbReference type="PROSITE" id="PS00669">
    <property type="entry name" value="GAS_VESICLE_A_2"/>
    <property type="match status" value="1"/>
</dbReference>
<dbReference type="PANTHER" id="PTHR35344:SF4">
    <property type="entry name" value="GAS VESICLE PROTEIN A1"/>
    <property type="match status" value="1"/>
</dbReference>
<sequence length="81" mass="8964">MKPRRGDDAVVDLLDVILRDGVVLQADVIISVAEIPLVGLQLRAALAGMDTMTEYGLLTDWDEETRTRAVERESGQPTRIE</sequence>
<comment type="subcellular location">
    <subcellularLocation>
        <location evidence="2">Gas vesicle</location>
    </subcellularLocation>
</comment>
<evidence type="ECO:0000256" key="3">
    <source>
        <dbReference type="ARBA" id="ARBA00035646"/>
    </source>
</evidence>
<protein>
    <submittedName>
        <fullName evidence="4">Gas vesicle protein GvpM</fullName>
    </submittedName>
</protein>
<name>A0ABD5RQ83_9EURY</name>
<dbReference type="GO" id="GO:0031411">
    <property type="term" value="C:gas vesicle"/>
    <property type="evidence" value="ECO:0007669"/>
    <property type="project" value="UniProtKB-SubCell"/>
</dbReference>
<dbReference type="NCBIfam" id="NF046091">
    <property type="entry name" value="halo_gas_GvpM"/>
    <property type="match status" value="1"/>
</dbReference>
<dbReference type="RefSeq" id="WP_247416663.1">
    <property type="nucleotide sequence ID" value="NZ_JALLGW010000001.1"/>
</dbReference>
<accession>A0ABD5RQ83</accession>
<reference evidence="4 5" key="1">
    <citation type="journal article" date="2019" name="Int. J. Syst. Evol. Microbiol.">
        <title>The Global Catalogue of Microorganisms (GCM) 10K type strain sequencing project: providing services to taxonomists for standard genome sequencing and annotation.</title>
        <authorList>
            <consortium name="The Broad Institute Genomics Platform"/>
            <consortium name="The Broad Institute Genome Sequencing Center for Infectious Disease"/>
            <person name="Wu L."/>
            <person name="Ma J."/>
        </authorList>
    </citation>
    <scope>NUCLEOTIDE SEQUENCE [LARGE SCALE GENOMIC DNA]</scope>
    <source>
        <strain evidence="4 5">CGMCC 1.12543</strain>
    </source>
</reference>
<proteinExistence type="inferred from homology"/>
<comment type="caution">
    <text evidence="4">The sequence shown here is derived from an EMBL/GenBank/DDBJ whole genome shotgun (WGS) entry which is preliminary data.</text>
</comment>
<comment type="similarity">
    <text evidence="3">Belongs to the gas vesicle GvpA family.</text>
</comment>
<dbReference type="PROSITE" id="PS00234">
    <property type="entry name" value="GAS_VESICLE_A_1"/>
    <property type="match status" value="1"/>
</dbReference>
<organism evidence="4 5">
    <name type="scientific">Halomarina salina</name>
    <dbReference type="NCBI Taxonomy" id="1872699"/>
    <lineage>
        <taxon>Archaea</taxon>
        <taxon>Methanobacteriati</taxon>
        <taxon>Methanobacteriota</taxon>
        <taxon>Stenosarchaea group</taxon>
        <taxon>Halobacteria</taxon>
        <taxon>Halobacteriales</taxon>
        <taxon>Natronomonadaceae</taxon>
        <taxon>Halomarina</taxon>
    </lineage>
</organism>
<dbReference type="Pfam" id="PF00741">
    <property type="entry name" value="Gas_vesicle"/>
    <property type="match status" value="1"/>
</dbReference>
<keyword evidence="1" id="KW-0304">Gas vesicle</keyword>
<keyword evidence="5" id="KW-1185">Reference proteome</keyword>
<dbReference type="InterPro" id="IPR050530">
    <property type="entry name" value="GvpA"/>
</dbReference>
<dbReference type="InterPro" id="IPR000638">
    <property type="entry name" value="Gas-vesicle_GvpA-like"/>
</dbReference>
<dbReference type="Proteomes" id="UP001596099">
    <property type="component" value="Unassembled WGS sequence"/>
</dbReference>
<dbReference type="EMBL" id="JBHSQH010000001">
    <property type="protein sequence ID" value="MFC5972817.1"/>
    <property type="molecule type" value="Genomic_DNA"/>
</dbReference>
<evidence type="ECO:0000313" key="5">
    <source>
        <dbReference type="Proteomes" id="UP001596099"/>
    </source>
</evidence>